<dbReference type="AlphaFoldDB" id="A0A2M9ZLY2"/>
<dbReference type="Gene3D" id="3.40.50.720">
    <property type="entry name" value="NAD(P)-binding Rossmann-like Domain"/>
    <property type="match status" value="1"/>
</dbReference>
<evidence type="ECO:0000313" key="2">
    <source>
        <dbReference type="EMBL" id="PJZ69748.1"/>
    </source>
</evidence>
<keyword evidence="4" id="KW-1185">Reference proteome</keyword>
<protein>
    <submittedName>
        <fullName evidence="3">Epimerase</fullName>
    </submittedName>
</protein>
<dbReference type="SUPFAM" id="SSF51735">
    <property type="entry name" value="NAD(P)-binding Rossmann-fold domains"/>
    <property type="match status" value="1"/>
</dbReference>
<dbReference type="GO" id="GO:0004029">
    <property type="term" value="F:aldehyde dehydrogenase (NAD+) activity"/>
    <property type="evidence" value="ECO:0007669"/>
    <property type="project" value="TreeGrafter"/>
</dbReference>
<name>A0A2M9ZLY2_9LEPT</name>
<sequence>MKIFVTGATGFLGKRVIRKFITVGGHKLYGLCRSESSAEKLKEMGVTPVIGDLDSISELQPFLKAEGIEAIIHLAAEIATQRSSKKLWKTNHEGTNRLLEIAKTLPNLKRFIFASTVVVGESEGKVLTETDSLNVETEYGKTKQASEKVLLEAFRSSKFPVIILRPSHVYGAGGWFSDLMKDMKIGLFRIPGNGENFWDVVHVDDVSSAIVHLLKSGTIGEIYHVVDDTPVTMNDFFQEAGAYIGKKKVGHAPVFLANLLKGKDPVRAATRSARSSNAKIKKTGWKPDYPNYKLGLKQVFQELRK</sequence>
<dbReference type="GO" id="GO:0005737">
    <property type="term" value="C:cytoplasm"/>
    <property type="evidence" value="ECO:0007669"/>
    <property type="project" value="TreeGrafter"/>
</dbReference>
<evidence type="ECO:0000313" key="3">
    <source>
        <dbReference type="EMBL" id="PJZ73037.1"/>
    </source>
</evidence>
<evidence type="ECO:0000313" key="5">
    <source>
        <dbReference type="Proteomes" id="UP000231990"/>
    </source>
</evidence>
<evidence type="ECO:0000259" key="1">
    <source>
        <dbReference type="Pfam" id="PF01370"/>
    </source>
</evidence>
<dbReference type="EMBL" id="NPDY01000007">
    <property type="protein sequence ID" value="PJZ69748.1"/>
    <property type="molecule type" value="Genomic_DNA"/>
</dbReference>
<dbReference type="Proteomes" id="UP000231990">
    <property type="component" value="Unassembled WGS sequence"/>
</dbReference>
<comment type="caution">
    <text evidence="3">The sequence shown here is derived from an EMBL/GenBank/DDBJ whole genome shotgun (WGS) entry which is preliminary data.</text>
</comment>
<dbReference type="InterPro" id="IPR001509">
    <property type="entry name" value="Epimerase_deHydtase"/>
</dbReference>
<dbReference type="InterPro" id="IPR051783">
    <property type="entry name" value="NAD(P)-dependent_oxidoreduct"/>
</dbReference>
<reference evidence="4 5" key="1">
    <citation type="submission" date="2017-07" db="EMBL/GenBank/DDBJ databases">
        <title>Leptospira spp. isolated from tropical soils.</title>
        <authorList>
            <person name="Thibeaux R."/>
            <person name="Iraola G."/>
            <person name="Ferres I."/>
            <person name="Bierque E."/>
            <person name="Girault D."/>
            <person name="Soupe-Gilbert M.-E."/>
            <person name="Picardeau M."/>
            <person name="Goarant C."/>
        </authorList>
    </citation>
    <scope>NUCLEOTIDE SEQUENCE [LARGE SCALE GENOMIC DNA]</scope>
    <source>
        <strain evidence="3 5">FH1-B-B1</strain>
        <strain evidence="2 4">FH1-B-C1</strain>
    </source>
</reference>
<dbReference type="Proteomes" id="UP000231962">
    <property type="component" value="Unassembled WGS sequence"/>
</dbReference>
<dbReference type="PANTHER" id="PTHR48079">
    <property type="entry name" value="PROTEIN YEEZ"/>
    <property type="match status" value="1"/>
</dbReference>
<dbReference type="EMBL" id="NPDZ01000006">
    <property type="protein sequence ID" value="PJZ73037.1"/>
    <property type="molecule type" value="Genomic_DNA"/>
</dbReference>
<gene>
    <name evidence="2" type="ORF">CH360_09145</name>
    <name evidence="3" type="ORF">CH373_11090</name>
</gene>
<accession>A0A2M9ZLY2</accession>
<dbReference type="PANTHER" id="PTHR48079:SF6">
    <property type="entry name" value="NAD(P)-BINDING DOMAIN-CONTAINING PROTEIN-RELATED"/>
    <property type="match status" value="1"/>
</dbReference>
<feature type="domain" description="NAD-dependent epimerase/dehydratase" evidence="1">
    <location>
        <begin position="3"/>
        <end position="224"/>
    </location>
</feature>
<dbReference type="Pfam" id="PF01370">
    <property type="entry name" value="Epimerase"/>
    <property type="match status" value="1"/>
</dbReference>
<evidence type="ECO:0000313" key="4">
    <source>
        <dbReference type="Proteomes" id="UP000231962"/>
    </source>
</evidence>
<dbReference type="RefSeq" id="WP_100713729.1">
    <property type="nucleotide sequence ID" value="NZ_NPDY01000007.1"/>
</dbReference>
<proteinExistence type="predicted"/>
<organism evidence="3 5">
    <name type="scientific">Leptospira perolatii</name>
    <dbReference type="NCBI Taxonomy" id="2023191"/>
    <lineage>
        <taxon>Bacteria</taxon>
        <taxon>Pseudomonadati</taxon>
        <taxon>Spirochaetota</taxon>
        <taxon>Spirochaetia</taxon>
        <taxon>Leptospirales</taxon>
        <taxon>Leptospiraceae</taxon>
        <taxon>Leptospira</taxon>
    </lineage>
</organism>
<dbReference type="InterPro" id="IPR036291">
    <property type="entry name" value="NAD(P)-bd_dom_sf"/>
</dbReference>
<dbReference type="OrthoDB" id="9771073at2"/>